<dbReference type="PROSITE" id="PS00065">
    <property type="entry name" value="D_2_HYDROXYACID_DH_1"/>
    <property type="match status" value="1"/>
</dbReference>
<accession>A0A0G1N1F5</accession>
<evidence type="ECO:0000256" key="4">
    <source>
        <dbReference type="RuleBase" id="RU003719"/>
    </source>
</evidence>
<gene>
    <name evidence="7" type="ORF">UX22_C0024G0004</name>
</gene>
<dbReference type="PANTHER" id="PTHR43026:SF1">
    <property type="entry name" value="2-HYDROXYACID DEHYDROGENASE HOMOLOG 1-RELATED"/>
    <property type="match status" value="1"/>
</dbReference>
<dbReference type="InterPro" id="IPR036291">
    <property type="entry name" value="NAD(P)-bd_dom_sf"/>
</dbReference>
<dbReference type="SUPFAM" id="SSF51735">
    <property type="entry name" value="NAD(P)-binding Rossmann-fold domains"/>
    <property type="match status" value="1"/>
</dbReference>
<dbReference type="Gene3D" id="3.40.50.720">
    <property type="entry name" value="NAD(P)-binding Rossmann-like Domain"/>
    <property type="match status" value="2"/>
</dbReference>
<dbReference type="Pfam" id="PF02826">
    <property type="entry name" value="2-Hacid_dh_C"/>
    <property type="match status" value="1"/>
</dbReference>
<dbReference type="EMBL" id="LCLJ01000024">
    <property type="protein sequence ID" value="KKU14446.1"/>
    <property type="molecule type" value="Genomic_DNA"/>
</dbReference>
<dbReference type="InterPro" id="IPR029752">
    <property type="entry name" value="D-isomer_DH_CS1"/>
</dbReference>
<protein>
    <submittedName>
        <fullName evidence="7">Glyoxylate reductase</fullName>
    </submittedName>
</protein>
<organism evidence="7 8">
    <name type="scientific">Candidatus Jorgensenbacteria bacterium GW2011_GWA2_45_9</name>
    <dbReference type="NCBI Taxonomy" id="1618663"/>
    <lineage>
        <taxon>Bacteria</taxon>
        <taxon>Candidatus Joergenseniibacteriota</taxon>
    </lineage>
</organism>
<sequence>MKLIFFEIEGWEEKQARGKLPDCDITFTAQKMHEYDGSFGYDFDAVSVFVNSNVSREAMAHFPSIKLVATRSTGYDHIDIAACRKRGIRVAFVPGYGNNTVAEFAFGLLLNLTRKIYDAIDRVKEKGEFSYEGFRGIDLKGKTIGIIGTGRIGKEAIRIAKGFGMNVLAFDTRPDSSAAGELGFIYVNLDELLSNSDFISIHAPYNESTRHIINSVNAGKIKKGAYLINTARGGIVETKALVNALSDGTLAGAGLDVLEEERAIKDEMGFFRAKDGRTVEEMSDVIRNHILMRMPNVLITPHNAFNTKEALERILNTTIDNIKMFIKGEVGSKSFVA</sequence>
<evidence type="ECO:0000313" key="8">
    <source>
        <dbReference type="Proteomes" id="UP000034727"/>
    </source>
</evidence>
<keyword evidence="3" id="KW-0520">NAD</keyword>
<dbReference type="SUPFAM" id="SSF52283">
    <property type="entry name" value="Formate/glycerate dehydrogenase catalytic domain-like"/>
    <property type="match status" value="1"/>
</dbReference>
<name>A0A0G1N1F5_9BACT</name>
<reference evidence="7 8" key="1">
    <citation type="journal article" date="2015" name="Nature">
        <title>rRNA introns, odd ribosomes, and small enigmatic genomes across a large radiation of phyla.</title>
        <authorList>
            <person name="Brown C.T."/>
            <person name="Hug L.A."/>
            <person name="Thomas B.C."/>
            <person name="Sharon I."/>
            <person name="Castelle C.J."/>
            <person name="Singh A."/>
            <person name="Wilkins M.J."/>
            <person name="Williams K.H."/>
            <person name="Banfield J.F."/>
        </authorList>
    </citation>
    <scope>NUCLEOTIDE SEQUENCE [LARGE SCALE GENOMIC DNA]</scope>
</reference>
<feature type="domain" description="D-isomer specific 2-hydroxyacid dehydrogenase catalytic" evidence="5">
    <location>
        <begin position="42"/>
        <end position="329"/>
    </location>
</feature>
<dbReference type="PANTHER" id="PTHR43026">
    <property type="entry name" value="2-HYDROXYACID DEHYDROGENASE HOMOLOG 1-RELATED"/>
    <property type="match status" value="1"/>
</dbReference>
<dbReference type="GO" id="GO:0051287">
    <property type="term" value="F:NAD binding"/>
    <property type="evidence" value="ECO:0007669"/>
    <property type="project" value="InterPro"/>
</dbReference>
<feature type="domain" description="D-isomer specific 2-hydroxyacid dehydrogenase NAD-binding" evidence="6">
    <location>
        <begin position="106"/>
        <end position="304"/>
    </location>
</feature>
<keyword evidence="2 4" id="KW-0560">Oxidoreductase</keyword>
<evidence type="ECO:0000256" key="2">
    <source>
        <dbReference type="ARBA" id="ARBA00023002"/>
    </source>
</evidence>
<proteinExistence type="inferred from homology"/>
<comment type="caution">
    <text evidence="7">The sequence shown here is derived from an EMBL/GenBank/DDBJ whole genome shotgun (WGS) entry which is preliminary data.</text>
</comment>
<evidence type="ECO:0000256" key="1">
    <source>
        <dbReference type="ARBA" id="ARBA00005854"/>
    </source>
</evidence>
<dbReference type="AlphaFoldDB" id="A0A0G1N1F5"/>
<dbReference type="Proteomes" id="UP000034727">
    <property type="component" value="Unassembled WGS sequence"/>
</dbReference>
<dbReference type="Pfam" id="PF00389">
    <property type="entry name" value="2-Hacid_dh"/>
    <property type="match status" value="1"/>
</dbReference>
<evidence type="ECO:0000259" key="6">
    <source>
        <dbReference type="Pfam" id="PF02826"/>
    </source>
</evidence>
<dbReference type="InterPro" id="IPR006139">
    <property type="entry name" value="D-isomer_2_OHA_DH_cat_dom"/>
</dbReference>
<evidence type="ECO:0000256" key="3">
    <source>
        <dbReference type="ARBA" id="ARBA00023027"/>
    </source>
</evidence>
<dbReference type="InterPro" id="IPR058205">
    <property type="entry name" value="D-LDH-like"/>
</dbReference>
<dbReference type="GO" id="GO:0008720">
    <property type="term" value="F:D-lactate dehydrogenase (NAD+) activity"/>
    <property type="evidence" value="ECO:0007669"/>
    <property type="project" value="TreeGrafter"/>
</dbReference>
<dbReference type="PROSITE" id="PS00670">
    <property type="entry name" value="D_2_HYDROXYACID_DH_2"/>
    <property type="match status" value="1"/>
</dbReference>
<evidence type="ECO:0000259" key="5">
    <source>
        <dbReference type="Pfam" id="PF00389"/>
    </source>
</evidence>
<dbReference type="InterPro" id="IPR006140">
    <property type="entry name" value="D-isomer_DH_NAD-bd"/>
</dbReference>
<dbReference type="InterPro" id="IPR029753">
    <property type="entry name" value="D-isomer_DH_CS"/>
</dbReference>
<comment type="similarity">
    <text evidence="1 4">Belongs to the D-isomer specific 2-hydroxyacid dehydrogenase family.</text>
</comment>
<evidence type="ECO:0000313" key="7">
    <source>
        <dbReference type="EMBL" id="KKU14446.1"/>
    </source>
</evidence>